<feature type="transmembrane region" description="Helical" evidence="10">
    <location>
        <begin position="62"/>
        <end position="83"/>
    </location>
</feature>
<dbReference type="CDD" id="cd14974">
    <property type="entry name" value="7tmA_Anaphylatoxin_R-like"/>
    <property type="match status" value="1"/>
</dbReference>
<dbReference type="InterPro" id="IPR017452">
    <property type="entry name" value="GPCR_Rhodpsn_7TM"/>
</dbReference>
<evidence type="ECO:0000256" key="6">
    <source>
        <dbReference type="ARBA" id="ARBA00023170"/>
    </source>
</evidence>
<feature type="transmembrane region" description="Helical" evidence="10">
    <location>
        <begin position="237"/>
        <end position="258"/>
    </location>
</feature>
<dbReference type="PRINTS" id="PR00526">
    <property type="entry name" value="FMETLEUPHER"/>
</dbReference>
<comment type="similarity">
    <text evidence="8">Belongs to the chemokine-like receptor (CMKLR) family.</text>
</comment>
<accession>A0ABR0YBE5</accession>
<evidence type="ECO:0000313" key="14">
    <source>
        <dbReference type="Proteomes" id="UP001369086"/>
    </source>
</evidence>
<sequence>MENANRRTSGSSNSSCTDLQLKESMYITAATLYSIIFLLGVVGNGVVIWITGFKMTKTISTVWFLNLAIADFIFVAMRIFSVVREMMQYQWPFGRMVCRLTYFVKYLNMFSSVFILMVISIDRCVLVNYPVFCKKHRTVKTSSVAISVVWAAAILLSSPYMIFTDVFFDIKNNQTKCTYTFGNGDINYKSREVLILYIVRFIVGFVVPFVVITVSYVTIGWKVKGKNWAKTSRMFKIILITVVAFFICWLPYHIFTFLKRSSLPKCHLLLGYRLAASLAYFNSCLNPILYFFVGFCRRRNFPCSLLSVLKNAFSEDSEKSSDSQSSKVSVQLNKYTSQRRPFQTGFWQQDRYKIGTSCKDNLQF</sequence>
<evidence type="ECO:0000256" key="7">
    <source>
        <dbReference type="ARBA" id="ARBA00023224"/>
    </source>
</evidence>
<keyword evidence="5 10" id="KW-0472">Membrane</keyword>
<dbReference type="EMBL" id="JAHFZB010000037">
    <property type="protein sequence ID" value="KAK6469944.1"/>
    <property type="molecule type" value="Genomic_DNA"/>
</dbReference>
<dbReference type="Pfam" id="PF00001">
    <property type="entry name" value="7tm_1"/>
    <property type="match status" value="1"/>
</dbReference>
<organism evidence="13 14">
    <name type="scientific">Huso huso</name>
    <name type="common">Beluga</name>
    <name type="synonym">Acipenser huso</name>
    <dbReference type="NCBI Taxonomy" id="61971"/>
    <lineage>
        <taxon>Eukaryota</taxon>
        <taxon>Metazoa</taxon>
        <taxon>Chordata</taxon>
        <taxon>Craniata</taxon>
        <taxon>Vertebrata</taxon>
        <taxon>Euteleostomi</taxon>
        <taxon>Actinopterygii</taxon>
        <taxon>Chondrostei</taxon>
        <taxon>Acipenseriformes</taxon>
        <taxon>Acipenseridae</taxon>
        <taxon>Huso</taxon>
    </lineage>
</organism>
<keyword evidence="14" id="KW-1185">Reference proteome</keyword>
<feature type="transmembrane region" description="Helical" evidence="10">
    <location>
        <begin position="25"/>
        <end position="50"/>
    </location>
</feature>
<dbReference type="PRINTS" id="PR00237">
    <property type="entry name" value="GPCRRHODOPSN"/>
</dbReference>
<dbReference type="Gene3D" id="1.20.1070.10">
    <property type="entry name" value="Rhodopsin 7-helix transmembrane proteins"/>
    <property type="match status" value="1"/>
</dbReference>
<dbReference type="InterPro" id="IPR000276">
    <property type="entry name" value="GPCR_Rhodpsn"/>
</dbReference>
<proteinExistence type="inferred from homology"/>
<comment type="caution">
    <text evidence="13">The sequence shown here is derived from an EMBL/GenBank/DDBJ whole genome shotgun (WGS) entry which is preliminary data.</text>
</comment>
<comment type="similarity">
    <text evidence="9">Belongs to the G-protein coupled receptor 1 family.</text>
</comment>
<name>A0ABR0YBE5_HUSHU</name>
<dbReference type="SUPFAM" id="SSF81321">
    <property type="entry name" value="Family A G protein-coupled receptor-like"/>
    <property type="match status" value="1"/>
</dbReference>
<dbReference type="InterPro" id="IPR000826">
    <property type="entry name" value="Formyl_rcpt-rel"/>
</dbReference>
<evidence type="ECO:0000256" key="9">
    <source>
        <dbReference type="RuleBase" id="RU000688"/>
    </source>
</evidence>
<feature type="domain" description="G-protein coupled receptors family 1 profile" evidence="11">
    <location>
        <begin position="43"/>
        <end position="290"/>
    </location>
</feature>
<evidence type="ECO:0000256" key="10">
    <source>
        <dbReference type="SAM" id="Phobius"/>
    </source>
</evidence>
<dbReference type="EMBL" id="JAHFZB010000038">
    <property type="protein sequence ID" value="KAK6469680.1"/>
    <property type="molecule type" value="Genomic_DNA"/>
</dbReference>
<keyword evidence="6 9" id="KW-0675">Receptor</keyword>
<feature type="transmembrane region" description="Helical" evidence="10">
    <location>
        <begin position="270"/>
        <end position="293"/>
    </location>
</feature>
<keyword evidence="7 9" id="KW-0807">Transducer</keyword>
<keyword evidence="3 10" id="KW-1133">Transmembrane helix</keyword>
<feature type="transmembrane region" description="Helical" evidence="10">
    <location>
        <begin position="142"/>
        <end position="163"/>
    </location>
</feature>
<comment type="subcellular location">
    <subcellularLocation>
        <location evidence="1">Membrane</location>
        <topology evidence="1">Multi-pass membrane protein</topology>
    </subcellularLocation>
</comment>
<evidence type="ECO:0000256" key="1">
    <source>
        <dbReference type="ARBA" id="ARBA00004141"/>
    </source>
</evidence>
<evidence type="ECO:0000256" key="8">
    <source>
        <dbReference type="ARBA" id="ARBA00025736"/>
    </source>
</evidence>
<evidence type="ECO:0000256" key="2">
    <source>
        <dbReference type="ARBA" id="ARBA00022692"/>
    </source>
</evidence>
<feature type="transmembrane region" description="Helical" evidence="10">
    <location>
        <begin position="194"/>
        <end position="217"/>
    </location>
</feature>
<reference evidence="13 14" key="1">
    <citation type="submission" date="2021-05" db="EMBL/GenBank/DDBJ databases">
        <authorList>
            <person name="Zahm M."/>
            <person name="Klopp C."/>
            <person name="Cabau C."/>
            <person name="Kuhl H."/>
            <person name="Suciu R."/>
            <person name="Ciorpac M."/>
            <person name="Holostenco D."/>
            <person name="Gessner J."/>
            <person name="Wuertz S."/>
            <person name="Hohne C."/>
            <person name="Stock M."/>
            <person name="Gislard M."/>
            <person name="Lluch J."/>
            <person name="Milhes M."/>
            <person name="Lampietro C."/>
            <person name="Lopez Roques C."/>
            <person name="Donnadieu C."/>
            <person name="Du K."/>
            <person name="Schartl M."/>
            <person name="Guiguen Y."/>
        </authorList>
    </citation>
    <scope>NUCLEOTIDE SEQUENCE [LARGE SCALE GENOMIC DNA]</scope>
    <source>
        <strain evidence="13">Hh-F2</strain>
        <tissue evidence="13">Blood</tissue>
    </source>
</reference>
<feature type="transmembrane region" description="Helical" evidence="10">
    <location>
        <begin position="103"/>
        <end position="121"/>
    </location>
</feature>
<dbReference type="PANTHER" id="PTHR24225:SF24">
    <property type="entry name" value="G-PROTEIN COUPLED RECEPTORS FAMILY 1 PROFILE DOMAIN-CONTAINING PROTEIN"/>
    <property type="match status" value="1"/>
</dbReference>
<gene>
    <name evidence="13" type="ORF">HHUSO_G31517</name>
    <name evidence="12" type="ORF">HHUSO_G32032</name>
</gene>
<evidence type="ECO:0000256" key="3">
    <source>
        <dbReference type="ARBA" id="ARBA00022989"/>
    </source>
</evidence>
<evidence type="ECO:0000313" key="13">
    <source>
        <dbReference type="EMBL" id="KAK6469944.1"/>
    </source>
</evidence>
<dbReference type="Proteomes" id="UP001369086">
    <property type="component" value="Unassembled WGS sequence"/>
</dbReference>
<dbReference type="PANTHER" id="PTHR24225">
    <property type="entry name" value="CHEMOTACTIC RECEPTOR"/>
    <property type="match status" value="1"/>
</dbReference>
<protein>
    <submittedName>
        <fullName evidence="13">Formyl peptide receptor 2-like</fullName>
    </submittedName>
</protein>
<keyword evidence="2 9" id="KW-0812">Transmembrane</keyword>
<keyword evidence="4 9" id="KW-0297">G-protein coupled receptor</keyword>
<evidence type="ECO:0000313" key="12">
    <source>
        <dbReference type="EMBL" id="KAK6469680.1"/>
    </source>
</evidence>
<evidence type="ECO:0000259" key="11">
    <source>
        <dbReference type="PROSITE" id="PS50262"/>
    </source>
</evidence>
<dbReference type="PROSITE" id="PS50262">
    <property type="entry name" value="G_PROTEIN_RECEP_F1_2"/>
    <property type="match status" value="1"/>
</dbReference>
<evidence type="ECO:0000256" key="4">
    <source>
        <dbReference type="ARBA" id="ARBA00023040"/>
    </source>
</evidence>
<dbReference type="PROSITE" id="PS00237">
    <property type="entry name" value="G_PROTEIN_RECEP_F1_1"/>
    <property type="match status" value="1"/>
</dbReference>
<evidence type="ECO:0000256" key="5">
    <source>
        <dbReference type="ARBA" id="ARBA00023136"/>
    </source>
</evidence>